<feature type="active site" evidence="5">
    <location>
        <position position="229"/>
    </location>
</feature>
<dbReference type="PRINTS" id="PR00704">
    <property type="entry name" value="CALPAIN"/>
</dbReference>
<keyword evidence="9" id="KW-1185">Reference proteome</keyword>
<feature type="domain" description="Calpain catalytic" evidence="7">
    <location>
        <begin position="12"/>
        <end position="283"/>
    </location>
</feature>
<dbReference type="Proteomes" id="UP000284403">
    <property type="component" value="Unassembled WGS sequence"/>
</dbReference>
<dbReference type="GO" id="GO:0004198">
    <property type="term" value="F:calcium-dependent cysteine-type endopeptidase activity"/>
    <property type="evidence" value="ECO:0007669"/>
    <property type="project" value="InterPro"/>
</dbReference>
<comment type="caution">
    <text evidence="8">The sequence shown here is derived from an EMBL/GenBank/DDBJ whole genome shotgun (WGS) entry which is preliminary data.</text>
</comment>
<feature type="active site" evidence="5">
    <location>
        <position position="45"/>
    </location>
</feature>
<dbReference type="InterPro" id="IPR036213">
    <property type="entry name" value="Calpain_III_sf"/>
</dbReference>
<keyword evidence="3" id="KW-0378">Hydrolase</keyword>
<organism evidence="8 9">
    <name type="scientific">Trypanosoma conorhini</name>
    <dbReference type="NCBI Taxonomy" id="83891"/>
    <lineage>
        <taxon>Eukaryota</taxon>
        <taxon>Discoba</taxon>
        <taxon>Euglenozoa</taxon>
        <taxon>Kinetoplastea</taxon>
        <taxon>Metakinetoplastina</taxon>
        <taxon>Trypanosomatida</taxon>
        <taxon>Trypanosomatidae</taxon>
        <taxon>Trypanosoma</taxon>
    </lineage>
</organism>
<dbReference type="EMBL" id="MKKU01001011">
    <property type="protein sequence ID" value="RNE98728.1"/>
    <property type="molecule type" value="Genomic_DNA"/>
</dbReference>
<gene>
    <name evidence="8" type="ORF">Tco025E_09174</name>
</gene>
<dbReference type="InterPro" id="IPR038765">
    <property type="entry name" value="Papain-like_cys_pep_sf"/>
</dbReference>
<keyword evidence="4" id="KW-0788">Thiol protease</keyword>
<accession>A0A422MZS1</accession>
<comment type="caution">
    <text evidence="6">Lacks conserved residue(s) required for the propagation of feature annotation.</text>
</comment>
<dbReference type="OrthoDB" id="264424at2759"/>
<dbReference type="RefSeq" id="XP_029223889.1">
    <property type="nucleotide sequence ID" value="XM_029375999.1"/>
</dbReference>
<name>A0A422MZS1_9TRYP</name>
<dbReference type="GO" id="GO:0006508">
    <property type="term" value="P:proteolysis"/>
    <property type="evidence" value="ECO:0007669"/>
    <property type="project" value="UniProtKB-KW"/>
</dbReference>
<evidence type="ECO:0000256" key="2">
    <source>
        <dbReference type="ARBA" id="ARBA00022670"/>
    </source>
</evidence>
<evidence type="ECO:0000313" key="9">
    <source>
        <dbReference type="Proteomes" id="UP000284403"/>
    </source>
</evidence>
<dbReference type="InterPro" id="IPR022684">
    <property type="entry name" value="Calpain_cysteine_protease"/>
</dbReference>
<dbReference type="InterPro" id="IPR001300">
    <property type="entry name" value="Peptidase_C2_calpain_cat"/>
</dbReference>
<comment type="similarity">
    <text evidence="1">Belongs to the peptidase C2 family.</text>
</comment>
<protein>
    <submittedName>
        <fullName evidence="8">Putative calpain-like cysteine peptidase</fullName>
    </submittedName>
</protein>
<dbReference type="SUPFAM" id="SSF49758">
    <property type="entry name" value="Calpain large subunit, middle domain (domain III)"/>
    <property type="match status" value="1"/>
</dbReference>
<dbReference type="Pfam" id="PF24610">
    <property type="entry name" value="DUF7623"/>
    <property type="match status" value="3"/>
</dbReference>
<keyword evidence="2" id="KW-0645">Protease</keyword>
<sequence>MVDNKAITNDPWIHIGDLYPEGKTLPLLPDRMDRDQFEQGEHFECCCLTAFATLVDHHPDVIRNVFVTKKVREDGRYTFQFHRYGQWVKVEIDDRIPLMEQQTLFCRSPTRHWWPLLLEKAYAKFYTLYQNIEGCTLQELYYDFTGRPVVSIPTDLKLAKSAMYHVDDPEFWLNLNEDLNACAYGATARSGLGSNTGIQENQAYGVLAVVSPFKSSDITLSDLFVKLSNPFVEAVYTGPMNNEDVRWTDELRVTYTPERRDTMYVPVTMFLETFSSLEKVLLGGVALPGWHFNSEWGEGTNGGNPTLVTWRENPLYVVRNTSDEPLQIMAMVGQPDQRHKLHLMPQQELNYIQCGLVLSQSTDTTMIPTYLLTANNHRMVHKGLYMDFREVVNRIVVPPNFFGYLVPGAMFHEQGKFLLSYWYQNPGDEKPLTFTRLKVDVARHLPAIAHVVLEHQQKRRVDFVVDTPTDVHILLRQEKPYRTPNCSDAMTEDFLGMYLYDADNKCISGVASATNFRETGIVHHLPRDGRYALSITCPHGNGEVPVRVEVVAIEEAHVRTTEPPIDAVEFHDDESEFTEEALSTPLPRASVDISARKPSARGGSISARTPSIPIEVDISHQDLSFLDPAPEGIALQDIPLMGEALFAAMAGERLKVKRDPVANASKIAALEAEMNEVAHEMAKRMHAKERTFLDPEPEGVPLELLALNENEAFLELERELRALNHKPRKDASAIAALEDELFDRTHVLASELKEKERELFLDPQPGGVPVSELPLDSDEPFHTMEVERLRLRNEDPRGNAAKIKELEGELNERARELAQLQLHKERAFLNPEPFGFPLEELGLEYDDAVVRGEAKLRELR</sequence>
<dbReference type="PANTHER" id="PTHR10183:SF379">
    <property type="entry name" value="CALPAIN-5"/>
    <property type="match status" value="1"/>
</dbReference>
<proteinExistence type="inferred from homology"/>
<evidence type="ECO:0000256" key="3">
    <source>
        <dbReference type="ARBA" id="ARBA00022801"/>
    </source>
</evidence>
<dbReference type="AlphaFoldDB" id="A0A422MZS1"/>
<evidence type="ECO:0000256" key="6">
    <source>
        <dbReference type="PROSITE-ProRule" id="PRU00239"/>
    </source>
</evidence>
<dbReference type="PANTHER" id="PTHR10183">
    <property type="entry name" value="CALPAIN"/>
    <property type="match status" value="1"/>
</dbReference>
<dbReference type="Gene3D" id="2.60.120.380">
    <property type="match status" value="1"/>
</dbReference>
<dbReference type="SMART" id="SM00230">
    <property type="entry name" value="CysPc"/>
    <property type="match status" value="1"/>
</dbReference>
<evidence type="ECO:0000259" key="7">
    <source>
        <dbReference type="PROSITE" id="PS50203"/>
    </source>
</evidence>
<dbReference type="InterPro" id="IPR056040">
    <property type="entry name" value="DUF7623"/>
</dbReference>
<feature type="non-terminal residue" evidence="8">
    <location>
        <position position="860"/>
    </location>
</feature>
<reference evidence="8 9" key="1">
    <citation type="journal article" date="2018" name="BMC Genomics">
        <title>Genomic comparison of Trypanosoma conorhini and Trypanosoma rangeli to Trypanosoma cruzi strains of high and low virulence.</title>
        <authorList>
            <person name="Bradwell K.R."/>
            <person name="Koparde V.N."/>
            <person name="Matveyev A.V."/>
            <person name="Serrano M.G."/>
            <person name="Alves J.M."/>
            <person name="Parikh H."/>
            <person name="Huang B."/>
            <person name="Lee V."/>
            <person name="Espinosa-Alvarez O."/>
            <person name="Ortiz P.A."/>
            <person name="Costa-Martins A.G."/>
            <person name="Teixeira M.M."/>
            <person name="Buck G.A."/>
        </authorList>
    </citation>
    <scope>NUCLEOTIDE SEQUENCE [LARGE SCALE GENOMIC DNA]</scope>
    <source>
        <strain evidence="8 9">025E</strain>
    </source>
</reference>
<dbReference type="SUPFAM" id="SSF54001">
    <property type="entry name" value="Cysteine proteinases"/>
    <property type="match status" value="1"/>
</dbReference>
<dbReference type="Pfam" id="PF00648">
    <property type="entry name" value="Peptidase_C2"/>
    <property type="match status" value="1"/>
</dbReference>
<evidence type="ECO:0000256" key="5">
    <source>
        <dbReference type="PIRSR" id="PIRSR622684-1"/>
    </source>
</evidence>
<evidence type="ECO:0000313" key="8">
    <source>
        <dbReference type="EMBL" id="RNE98728.1"/>
    </source>
</evidence>
<evidence type="ECO:0000256" key="1">
    <source>
        <dbReference type="ARBA" id="ARBA00007623"/>
    </source>
</evidence>
<dbReference type="PROSITE" id="PS50203">
    <property type="entry name" value="CALPAIN_CAT"/>
    <property type="match status" value="1"/>
</dbReference>
<evidence type="ECO:0000256" key="4">
    <source>
        <dbReference type="ARBA" id="ARBA00022807"/>
    </source>
</evidence>
<dbReference type="GeneID" id="40322785"/>